<feature type="transmembrane region" description="Helical" evidence="1">
    <location>
        <begin position="363"/>
        <end position="393"/>
    </location>
</feature>
<reference evidence="2 3" key="1">
    <citation type="submission" date="2019-07" db="EMBL/GenBank/DDBJ databases">
        <title>Analysis of the biochemical properties, biological activity and biotechnological potential of siderophores and biosurfactants produced by Antarctic psychrotolerant bacteria.</title>
        <authorList>
            <person name="Styczynski M."/>
            <person name="Krucon T."/>
            <person name="Decewicz P."/>
            <person name="Dziewit L."/>
        </authorList>
    </citation>
    <scope>NUCLEOTIDE SEQUENCE [LARGE SCALE GENOMIC DNA]</scope>
    <source>
        <strain evidence="2 3">ANT_H27</strain>
    </source>
</reference>
<feature type="transmembrane region" description="Helical" evidence="1">
    <location>
        <begin position="78"/>
        <end position="95"/>
    </location>
</feature>
<dbReference type="NCBIfam" id="TIGR00843">
    <property type="entry name" value="benE"/>
    <property type="match status" value="1"/>
</dbReference>
<feature type="transmembrane region" description="Helical" evidence="1">
    <location>
        <begin position="299"/>
        <end position="323"/>
    </location>
</feature>
<feature type="transmembrane region" description="Helical" evidence="1">
    <location>
        <begin position="20"/>
        <end position="41"/>
    </location>
</feature>
<proteinExistence type="predicted"/>
<feature type="transmembrane region" description="Helical" evidence="1">
    <location>
        <begin position="142"/>
        <end position="170"/>
    </location>
</feature>
<keyword evidence="1" id="KW-0812">Transmembrane</keyword>
<feature type="transmembrane region" description="Helical" evidence="1">
    <location>
        <begin position="267"/>
        <end position="287"/>
    </location>
</feature>
<sequence length="398" mass="40084">MTSTALPRPPIKGSRTQPIVAGLVTSLVGYTSSFAVVLTGLKAVGASDAQAASGLFALTIAMAICAVGLAWFTKRPITIAWSTPGAALLAGAAAVNFGWSEAVGAFIMTGVLIAATGAIPWLGRLLAAIPVSLAQAMLAGVLLQLCLAPFVALSTISVYVAPVIVVWLIFLRLSPRWAVPAAMAAALGIAGFAMGQAGTTFLVGELLPTLHVTAPVFSLEAFMAITLPLFVVTMASQNVPGVAVLASFGYKTPWRASMISTGIGSSVAALFGGHAINLAAISAALAAGHEAGEDRSRRWIAAVSSGIFYILLGLASTAITALASASPTGLLEAAAGLALLGTLGAAASSALSDPTSRMSSLVAFLIAGSGLSFAGIGGAFWALLAGLALRFVIERKRH</sequence>
<dbReference type="InterPro" id="IPR004711">
    <property type="entry name" value="Benzoate_Transporter"/>
</dbReference>
<dbReference type="GO" id="GO:0005886">
    <property type="term" value="C:plasma membrane"/>
    <property type="evidence" value="ECO:0007669"/>
    <property type="project" value="TreeGrafter"/>
</dbReference>
<comment type="caution">
    <text evidence="2">The sequence shown here is derived from an EMBL/GenBank/DDBJ whole genome shotgun (WGS) entry which is preliminary data.</text>
</comment>
<accession>A0A5B0EL81</accession>
<evidence type="ECO:0000313" key="2">
    <source>
        <dbReference type="EMBL" id="KAA0979774.1"/>
    </source>
</evidence>
<name>A0A5B0EL81_9MICC</name>
<dbReference type="PANTHER" id="PTHR30199">
    <property type="entry name" value="MFS FAMILY TRANSPORTER, PREDICTED SUBSTRATE BENZOATE"/>
    <property type="match status" value="1"/>
</dbReference>
<evidence type="ECO:0000313" key="3">
    <source>
        <dbReference type="Proteomes" id="UP000323856"/>
    </source>
</evidence>
<evidence type="ECO:0000256" key="1">
    <source>
        <dbReference type="SAM" id="Phobius"/>
    </source>
</evidence>
<feature type="transmembrane region" description="Helical" evidence="1">
    <location>
        <begin position="177"/>
        <end position="202"/>
    </location>
</feature>
<feature type="transmembrane region" description="Helical" evidence="1">
    <location>
        <begin position="330"/>
        <end position="351"/>
    </location>
</feature>
<dbReference type="OrthoDB" id="9813854at2"/>
<dbReference type="Pfam" id="PF03594">
    <property type="entry name" value="BenE"/>
    <property type="match status" value="1"/>
</dbReference>
<feature type="transmembrane region" description="Helical" evidence="1">
    <location>
        <begin position="102"/>
        <end position="122"/>
    </location>
</feature>
<feature type="transmembrane region" description="Helical" evidence="1">
    <location>
        <begin position="53"/>
        <end position="72"/>
    </location>
</feature>
<feature type="transmembrane region" description="Helical" evidence="1">
    <location>
        <begin position="222"/>
        <end position="246"/>
    </location>
</feature>
<dbReference type="AlphaFoldDB" id="A0A5B0EL81"/>
<organism evidence="2 3">
    <name type="scientific">Paeniglutamicibacter gangotriensis</name>
    <dbReference type="NCBI Taxonomy" id="254787"/>
    <lineage>
        <taxon>Bacteria</taxon>
        <taxon>Bacillati</taxon>
        <taxon>Actinomycetota</taxon>
        <taxon>Actinomycetes</taxon>
        <taxon>Micrococcales</taxon>
        <taxon>Micrococcaceae</taxon>
        <taxon>Paeniglutamicibacter</taxon>
    </lineage>
</organism>
<dbReference type="RefSeq" id="WP_149618361.1">
    <property type="nucleotide sequence ID" value="NZ_VOBL01000001.1"/>
</dbReference>
<keyword evidence="1" id="KW-0472">Membrane</keyword>
<keyword evidence="1" id="KW-1133">Transmembrane helix</keyword>
<protein>
    <submittedName>
        <fullName evidence="2">Benzoate/H(+) symporter BenE family transporter</fullName>
    </submittedName>
</protein>
<dbReference type="Proteomes" id="UP000323856">
    <property type="component" value="Unassembled WGS sequence"/>
</dbReference>
<dbReference type="EMBL" id="VOBL01000001">
    <property type="protein sequence ID" value="KAA0979774.1"/>
    <property type="molecule type" value="Genomic_DNA"/>
</dbReference>
<dbReference type="PANTHER" id="PTHR30199:SF0">
    <property type="entry name" value="INNER MEMBRANE PROTEIN YDCO"/>
    <property type="match status" value="1"/>
</dbReference>
<dbReference type="GO" id="GO:0042925">
    <property type="term" value="F:benzoate transmembrane transporter activity"/>
    <property type="evidence" value="ECO:0007669"/>
    <property type="project" value="InterPro"/>
</dbReference>
<gene>
    <name evidence="2" type="primary">benE</name>
    <name evidence="2" type="ORF">FQ154_00990</name>
</gene>